<reference evidence="1" key="1">
    <citation type="submission" date="2020-03" db="EMBL/GenBank/DDBJ databases">
        <title>The deep terrestrial virosphere.</title>
        <authorList>
            <person name="Holmfeldt K."/>
            <person name="Nilsson E."/>
            <person name="Simone D."/>
            <person name="Lopez-Fernandez M."/>
            <person name="Wu X."/>
            <person name="de Brujin I."/>
            <person name="Lundin D."/>
            <person name="Andersson A."/>
            <person name="Bertilsson S."/>
            <person name="Dopson M."/>
        </authorList>
    </citation>
    <scope>NUCLEOTIDE SEQUENCE</scope>
    <source>
        <strain evidence="1">MM415B00496</strain>
    </source>
</reference>
<dbReference type="AlphaFoldDB" id="A0A6M3J6J3"/>
<accession>A0A6M3J6J3</accession>
<gene>
    <name evidence="1" type="ORF">MM415B00496_0030</name>
</gene>
<protein>
    <recommendedName>
        <fullName evidence="2">Myb-like domain-containing protein</fullName>
    </recommendedName>
</protein>
<evidence type="ECO:0008006" key="2">
    <source>
        <dbReference type="Google" id="ProtNLM"/>
    </source>
</evidence>
<evidence type="ECO:0000313" key="1">
    <source>
        <dbReference type="EMBL" id="QJA64472.1"/>
    </source>
</evidence>
<dbReference type="EMBL" id="MT141520">
    <property type="protein sequence ID" value="QJA64472.1"/>
    <property type="molecule type" value="Genomic_DNA"/>
</dbReference>
<proteinExistence type="predicted"/>
<sequence length="62" mass="7538">MKRAWNKEEDKILLQIVGDDTKTVKKITDQYNKRTRLKYAPRNYHSVAHRVSTFRRKHLLKL</sequence>
<name>A0A6M3J6J3_9ZZZZ</name>
<organism evidence="1">
    <name type="scientific">viral metagenome</name>
    <dbReference type="NCBI Taxonomy" id="1070528"/>
    <lineage>
        <taxon>unclassified sequences</taxon>
        <taxon>metagenomes</taxon>
        <taxon>organismal metagenomes</taxon>
    </lineage>
</organism>